<organism evidence="1 2">
    <name type="scientific">Ampelomyces quisqualis</name>
    <name type="common">Powdery mildew agent</name>
    <dbReference type="NCBI Taxonomy" id="50730"/>
    <lineage>
        <taxon>Eukaryota</taxon>
        <taxon>Fungi</taxon>
        <taxon>Dikarya</taxon>
        <taxon>Ascomycota</taxon>
        <taxon>Pezizomycotina</taxon>
        <taxon>Dothideomycetes</taxon>
        <taxon>Pleosporomycetidae</taxon>
        <taxon>Pleosporales</taxon>
        <taxon>Pleosporineae</taxon>
        <taxon>Phaeosphaeriaceae</taxon>
        <taxon>Ampelomyces</taxon>
    </lineage>
</organism>
<name>A0A6A5QLW5_AMPQU</name>
<proteinExistence type="predicted"/>
<accession>A0A6A5QLW5</accession>
<reference evidence="1" key="1">
    <citation type="journal article" date="2020" name="Stud. Mycol.">
        <title>101 Dothideomycetes genomes: a test case for predicting lifestyles and emergence of pathogens.</title>
        <authorList>
            <person name="Haridas S."/>
            <person name="Albert R."/>
            <person name="Binder M."/>
            <person name="Bloem J."/>
            <person name="Labutti K."/>
            <person name="Salamov A."/>
            <person name="Andreopoulos B."/>
            <person name="Baker S."/>
            <person name="Barry K."/>
            <person name="Bills G."/>
            <person name="Bluhm B."/>
            <person name="Cannon C."/>
            <person name="Castanera R."/>
            <person name="Culley D."/>
            <person name="Daum C."/>
            <person name="Ezra D."/>
            <person name="Gonzalez J."/>
            <person name="Henrissat B."/>
            <person name="Kuo A."/>
            <person name="Liang C."/>
            <person name="Lipzen A."/>
            <person name="Lutzoni F."/>
            <person name="Magnuson J."/>
            <person name="Mondo S."/>
            <person name="Nolan M."/>
            <person name="Ohm R."/>
            <person name="Pangilinan J."/>
            <person name="Park H.-J."/>
            <person name="Ramirez L."/>
            <person name="Alfaro M."/>
            <person name="Sun H."/>
            <person name="Tritt A."/>
            <person name="Yoshinaga Y."/>
            <person name="Zwiers L.-H."/>
            <person name="Turgeon B."/>
            <person name="Goodwin S."/>
            <person name="Spatafora J."/>
            <person name="Crous P."/>
            <person name="Grigoriev I."/>
        </authorList>
    </citation>
    <scope>NUCLEOTIDE SEQUENCE</scope>
    <source>
        <strain evidence="1">HMLAC05119</strain>
    </source>
</reference>
<dbReference type="EMBL" id="ML979135">
    <property type="protein sequence ID" value="KAF1916413.1"/>
    <property type="molecule type" value="Genomic_DNA"/>
</dbReference>
<evidence type="ECO:0000313" key="1">
    <source>
        <dbReference type="EMBL" id="KAF1916413.1"/>
    </source>
</evidence>
<dbReference type="Proteomes" id="UP000800096">
    <property type="component" value="Unassembled WGS sequence"/>
</dbReference>
<gene>
    <name evidence="1" type="ORF">BDU57DRAFT_516520</name>
</gene>
<sequence length="75" mass="8440">MRETYSAHRCGSRRSCLFALGRLNVLITSSHRVAAFVGFFKFAFPSNISRRAGCWLRMCLSDKLGGYRMLSSSEA</sequence>
<dbReference type="AlphaFoldDB" id="A0A6A5QLW5"/>
<protein>
    <submittedName>
        <fullName evidence="1">Uncharacterized protein</fullName>
    </submittedName>
</protein>
<keyword evidence="2" id="KW-1185">Reference proteome</keyword>
<evidence type="ECO:0000313" key="2">
    <source>
        <dbReference type="Proteomes" id="UP000800096"/>
    </source>
</evidence>